<dbReference type="SUPFAM" id="SSF101874">
    <property type="entry name" value="YceI-like"/>
    <property type="match status" value="1"/>
</dbReference>
<dbReference type="EMBL" id="CP059735">
    <property type="protein sequence ID" value="WDD98877.1"/>
    <property type="molecule type" value="Genomic_DNA"/>
</dbReference>
<dbReference type="PANTHER" id="PTHR34406:SF1">
    <property type="entry name" value="PROTEIN YCEI"/>
    <property type="match status" value="1"/>
</dbReference>
<reference evidence="3 4" key="2">
    <citation type="journal article" date="2022" name="Mar. Drugs">
        <title>Bioassay-Guided Fractionation Leads to the Detection of Cholic Acid Generated by the Rare Thalassomonas sp.</title>
        <authorList>
            <person name="Pheiffer F."/>
            <person name="Schneider Y.K."/>
            <person name="Hansen E.H."/>
            <person name="Andersen J.H."/>
            <person name="Isaksson J."/>
            <person name="Busche T."/>
            <person name="R C."/>
            <person name="Kalinowski J."/>
            <person name="Zyl L.V."/>
            <person name="Trindade M."/>
        </authorList>
    </citation>
    <scope>NUCLEOTIDE SEQUENCE [LARGE SCALE GENOMIC DNA]</scope>
    <source>
        <strain evidence="3 4">A5K-106</strain>
    </source>
</reference>
<dbReference type="PANTHER" id="PTHR34406">
    <property type="entry name" value="PROTEIN YCEI"/>
    <property type="match status" value="1"/>
</dbReference>
<dbReference type="InterPro" id="IPR036761">
    <property type="entry name" value="TTHA0802/YceI-like_sf"/>
</dbReference>
<dbReference type="AlphaFoldDB" id="A0AAE9YQL6"/>
<dbReference type="KEGG" id="tact:SG35_027230"/>
<evidence type="ECO:0000259" key="2">
    <source>
        <dbReference type="SMART" id="SM00867"/>
    </source>
</evidence>
<sequence>MRILLLSLLVSLTTFPAFSAWLLDNQFSKLSFVTIKKGDIAENHHFARLAGKVNKEGKVNFTVDLTSVDTKIAIRDDRMKQFLFNTDKFPKANFKAALDMQKINKLASGKTLLMPLTGSISLHGQKQEVSTQVLVAKLTKDKFVVSSMQPVLINAKNYDLVAGVAKLRELAGLPSISNAVPVSFVLSFNQAHTG</sequence>
<gene>
    <name evidence="3" type="ORF">SG35_027230</name>
</gene>
<dbReference type="PIRSF" id="PIRSF029811">
    <property type="entry name" value="UCP029811"/>
    <property type="match status" value="1"/>
</dbReference>
<accession>A0AAE9YQL6</accession>
<keyword evidence="1" id="KW-0732">Signal</keyword>
<name>A0AAE9YQL6_9GAMM</name>
<feature type="chain" id="PRO_5042088701" evidence="1">
    <location>
        <begin position="20"/>
        <end position="194"/>
    </location>
</feature>
<feature type="signal peptide" evidence="1">
    <location>
        <begin position="1"/>
        <end position="19"/>
    </location>
</feature>
<evidence type="ECO:0000313" key="3">
    <source>
        <dbReference type="EMBL" id="WDD98877.1"/>
    </source>
</evidence>
<feature type="domain" description="Lipid/polyisoprenoid-binding YceI-like" evidence="2">
    <location>
        <begin position="20"/>
        <end position="189"/>
    </location>
</feature>
<dbReference type="Pfam" id="PF04264">
    <property type="entry name" value="YceI"/>
    <property type="match status" value="1"/>
</dbReference>
<dbReference type="InterPro" id="IPR027016">
    <property type="entry name" value="UCP029811"/>
</dbReference>
<dbReference type="Gene3D" id="2.40.128.110">
    <property type="entry name" value="Lipid/polyisoprenoid-binding, YceI-like"/>
    <property type="match status" value="1"/>
</dbReference>
<keyword evidence="4" id="KW-1185">Reference proteome</keyword>
<proteinExistence type="predicted"/>
<evidence type="ECO:0000256" key="1">
    <source>
        <dbReference type="SAM" id="SignalP"/>
    </source>
</evidence>
<dbReference type="Proteomes" id="UP000032568">
    <property type="component" value="Chromosome"/>
</dbReference>
<organism evidence="3 4">
    <name type="scientific">Thalassomonas actiniarum</name>
    <dbReference type="NCBI Taxonomy" id="485447"/>
    <lineage>
        <taxon>Bacteria</taxon>
        <taxon>Pseudomonadati</taxon>
        <taxon>Pseudomonadota</taxon>
        <taxon>Gammaproteobacteria</taxon>
        <taxon>Alteromonadales</taxon>
        <taxon>Colwelliaceae</taxon>
        <taxon>Thalassomonas</taxon>
    </lineage>
</organism>
<evidence type="ECO:0000313" key="4">
    <source>
        <dbReference type="Proteomes" id="UP000032568"/>
    </source>
</evidence>
<dbReference type="RefSeq" id="WP_044834262.1">
    <property type="nucleotide sequence ID" value="NZ_CP059735.1"/>
</dbReference>
<protein>
    <submittedName>
        <fullName evidence="3">YceI family protein</fullName>
    </submittedName>
</protein>
<dbReference type="SMART" id="SM00867">
    <property type="entry name" value="YceI"/>
    <property type="match status" value="1"/>
</dbReference>
<reference evidence="3 4" key="1">
    <citation type="journal article" date="2015" name="Genome Announc.">
        <title>Draft Genome Sequences of Marine Isolates of Thalassomonas viridans and Thalassomonas actiniarum.</title>
        <authorList>
            <person name="Olonade I."/>
            <person name="van Zyl L.J."/>
            <person name="Trindade M."/>
        </authorList>
    </citation>
    <scope>NUCLEOTIDE SEQUENCE [LARGE SCALE GENOMIC DNA]</scope>
    <source>
        <strain evidence="3 4">A5K-106</strain>
    </source>
</reference>
<dbReference type="InterPro" id="IPR007372">
    <property type="entry name" value="Lipid/polyisoprenoid-bd_YceI"/>
</dbReference>